<proteinExistence type="predicted"/>
<dbReference type="AlphaFoldDB" id="A0A7S2TIP1"/>
<evidence type="ECO:0000256" key="3">
    <source>
        <dbReference type="ARBA" id="ARBA00022833"/>
    </source>
</evidence>
<dbReference type="Pfam" id="PF13445">
    <property type="entry name" value="zf-RING_UBOX"/>
    <property type="match status" value="1"/>
</dbReference>
<dbReference type="GO" id="GO:0008270">
    <property type="term" value="F:zinc ion binding"/>
    <property type="evidence" value="ECO:0007669"/>
    <property type="project" value="UniProtKB-KW"/>
</dbReference>
<feature type="compositionally biased region" description="Basic and acidic residues" evidence="5">
    <location>
        <begin position="195"/>
        <end position="208"/>
    </location>
</feature>
<dbReference type="CDD" id="cd16449">
    <property type="entry name" value="RING-HC"/>
    <property type="match status" value="1"/>
</dbReference>
<feature type="region of interest" description="Disordered" evidence="5">
    <location>
        <begin position="183"/>
        <end position="247"/>
    </location>
</feature>
<evidence type="ECO:0000256" key="2">
    <source>
        <dbReference type="ARBA" id="ARBA00022771"/>
    </source>
</evidence>
<evidence type="ECO:0000256" key="4">
    <source>
        <dbReference type="PROSITE-ProRule" id="PRU00175"/>
    </source>
</evidence>
<gene>
    <name evidence="7" type="ORF">LSP00402_LOCUS2994</name>
</gene>
<dbReference type="InterPro" id="IPR027370">
    <property type="entry name" value="Znf-RING_euk"/>
</dbReference>
<reference evidence="7" key="1">
    <citation type="submission" date="2021-01" db="EMBL/GenBank/DDBJ databases">
        <authorList>
            <person name="Corre E."/>
            <person name="Pelletier E."/>
            <person name="Niang G."/>
            <person name="Scheremetjew M."/>
            <person name="Finn R."/>
            <person name="Kale V."/>
            <person name="Holt S."/>
            <person name="Cochrane G."/>
            <person name="Meng A."/>
            <person name="Brown T."/>
            <person name="Cohen L."/>
        </authorList>
    </citation>
    <scope>NUCLEOTIDE SEQUENCE</scope>
    <source>
        <strain evidence="7">CCMP622</strain>
    </source>
</reference>
<keyword evidence="2 4" id="KW-0863">Zinc-finger</keyword>
<dbReference type="PANTHER" id="PTHR23327">
    <property type="entry name" value="RING FINGER PROTEIN 127"/>
    <property type="match status" value="1"/>
</dbReference>
<evidence type="ECO:0000259" key="6">
    <source>
        <dbReference type="PROSITE" id="PS50089"/>
    </source>
</evidence>
<protein>
    <recommendedName>
        <fullName evidence="6">RING-type domain-containing protein</fullName>
    </recommendedName>
</protein>
<evidence type="ECO:0000313" key="7">
    <source>
        <dbReference type="EMBL" id="CAD9750026.1"/>
    </source>
</evidence>
<dbReference type="Gene3D" id="3.30.40.10">
    <property type="entry name" value="Zinc/RING finger domain, C3HC4 (zinc finger)"/>
    <property type="match status" value="1"/>
</dbReference>
<feature type="domain" description="RING-type" evidence="6">
    <location>
        <begin position="47"/>
        <end position="86"/>
    </location>
</feature>
<name>A0A7S2TIP1_9EUKA</name>
<dbReference type="SUPFAM" id="SSF57850">
    <property type="entry name" value="RING/U-box"/>
    <property type="match status" value="1"/>
</dbReference>
<evidence type="ECO:0000256" key="5">
    <source>
        <dbReference type="SAM" id="MobiDB-lite"/>
    </source>
</evidence>
<keyword evidence="3" id="KW-0862">Zinc</keyword>
<dbReference type="SMART" id="SM00184">
    <property type="entry name" value="RING"/>
    <property type="match status" value="1"/>
</dbReference>
<dbReference type="InterPro" id="IPR001841">
    <property type="entry name" value="Znf_RING"/>
</dbReference>
<dbReference type="PROSITE" id="PS50089">
    <property type="entry name" value="ZF_RING_2"/>
    <property type="match status" value="1"/>
</dbReference>
<sequence length="410" mass="45725">MSEQSRPVTVPIGAVAPPEEKEIKGNTASLIGADPDLARMQTMDYSCPICFELMENPVKTPCGHVFCLNCLQSMAKKDNFVCPSCRRDLKSFSPQESSVDKALSARYLDLNAKRVAAGLATPDSVLSVLDDLPVMSNHEAMQALMDHQRDEGLRLIPRLQVRKVRSSMVSRFYMQAFTEKRTTSWRDGASPSGETADKEAAEKNEAADKNLTTTSTPWEVPISPPNFFKPGSVGRSIKGTEEDHKEGEVVRRRHLGVTADFDILQIEKVVVEDPAIELPDGKLKQVDSGTTPTVQWHTLPPGPPKTTATKGFSNKYVKMAIENAIDEQNRRAKRQLKRILARRTGVRFYRVADVTCDYGRGRTRSPFVFHLLQTWEGSTTSNHLEGSGRPGKTIIWYKEYPQNPDCCTIL</sequence>
<feature type="compositionally biased region" description="Basic and acidic residues" evidence="5">
    <location>
        <begin position="238"/>
        <end position="247"/>
    </location>
</feature>
<dbReference type="EMBL" id="HBHP01004831">
    <property type="protein sequence ID" value="CAD9750026.1"/>
    <property type="molecule type" value="Transcribed_RNA"/>
</dbReference>
<organism evidence="7">
    <name type="scientific">Lotharella oceanica</name>
    <dbReference type="NCBI Taxonomy" id="641309"/>
    <lineage>
        <taxon>Eukaryota</taxon>
        <taxon>Sar</taxon>
        <taxon>Rhizaria</taxon>
        <taxon>Cercozoa</taxon>
        <taxon>Chlorarachniophyceae</taxon>
        <taxon>Lotharella</taxon>
    </lineage>
</organism>
<keyword evidence="1" id="KW-0479">Metal-binding</keyword>
<dbReference type="InterPro" id="IPR013083">
    <property type="entry name" value="Znf_RING/FYVE/PHD"/>
</dbReference>
<evidence type="ECO:0000256" key="1">
    <source>
        <dbReference type="ARBA" id="ARBA00022723"/>
    </source>
</evidence>
<accession>A0A7S2TIP1</accession>
<dbReference type="PROSITE" id="PS00518">
    <property type="entry name" value="ZF_RING_1"/>
    <property type="match status" value="1"/>
</dbReference>
<dbReference type="InterPro" id="IPR017907">
    <property type="entry name" value="Znf_RING_CS"/>
</dbReference>